<evidence type="ECO:0000256" key="8">
    <source>
        <dbReference type="PIRSR" id="PIRSR623088-3"/>
    </source>
</evidence>
<dbReference type="Gene3D" id="1.10.1300.10">
    <property type="entry name" value="3'5'-cyclic nucleotide phosphodiesterase, catalytic domain"/>
    <property type="match status" value="1"/>
</dbReference>
<evidence type="ECO:0000256" key="7">
    <source>
        <dbReference type="PIRSR" id="PIRSR623088-2"/>
    </source>
</evidence>
<dbReference type="EMBL" id="KQ435812">
    <property type="protein sequence ID" value="KOX72731.1"/>
    <property type="molecule type" value="Genomic_DNA"/>
</dbReference>
<feature type="binding site" evidence="7">
    <location>
        <position position="787"/>
    </location>
    <ligand>
        <name>AMP</name>
        <dbReference type="ChEBI" id="CHEBI:456215"/>
    </ligand>
</feature>
<feature type="domain" description="PDEase" evidence="11">
    <location>
        <begin position="670"/>
        <end position="993"/>
    </location>
</feature>
<comment type="similarity">
    <text evidence="1 9">Belongs to the cyclic nucleotide phosphodiesterase family.</text>
</comment>
<feature type="region of interest" description="Disordered" evidence="10">
    <location>
        <begin position="1"/>
        <end position="78"/>
    </location>
</feature>
<evidence type="ECO:0000256" key="6">
    <source>
        <dbReference type="PIRSR" id="PIRSR623088-1"/>
    </source>
</evidence>
<dbReference type="InterPro" id="IPR023088">
    <property type="entry name" value="PDEase"/>
</dbReference>
<dbReference type="PROSITE" id="PS51845">
    <property type="entry name" value="PDEASE_I_2"/>
    <property type="match status" value="1"/>
</dbReference>
<feature type="binding site" evidence="7">
    <location>
        <begin position="746"/>
        <end position="750"/>
    </location>
    <ligand>
        <name>AMP</name>
        <dbReference type="ChEBI" id="CHEBI:456215"/>
    </ligand>
</feature>
<evidence type="ECO:0000256" key="5">
    <source>
        <dbReference type="ARBA" id="ARBA00022801"/>
    </source>
</evidence>
<feature type="compositionally biased region" description="Acidic residues" evidence="10">
    <location>
        <begin position="1"/>
        <end position="11"/>
    </location>
</feature>
<dbReference type="STRING" id="166423.A0A0N0BF29"/>
<evidence type="ECO:0000256" key="4">
    <source>
        <dbReference type="ARBA" id="ARBA00022737"/>
    </source>
</evidence>
<dbReference type="FunFam" id="3.30.450.40:FF:000031">
    <property type="entry name" value="Phosphodiesterase"/>
    <property type="match status" value="1"/>
</dbReference>
<proteinExistence type="inferred from homology"/>
<dbReference type="AlphaFoldDB" id="A0A0N0BF29"/>
<evidence type="ECO:0000256" key="9">
    <source>
        <dbReference type="RuleBase" id="RU363067"/>
    </source>
</evidence>
<protein>
    <recommendedName>
        <fullName evidence="9">Phosphodiesterase</fullName>
        <ecNumber evidence="9">3.1.4.-</ecNumber>
    </recommendedName>
</protein>
<feature type="binding site" evidence="8">
    <location>
        <position position="750"/>
    </location>
    <ligand>
        <name>Zn(2+)</name>
        <dbReference type="ChEBI" id="CHEBI:29105"/>
        <label>1</label>
    </ligand>
</feature>
<feature type="compositionally biased region" description="Basic and acidic residues" evidence="10">
    <location>
        <begin position="12"/>
        <end position="24"/>
    </location>
</feature>
<evidence type="ECO:0000256" key="3">
    <source>
        <dbReference type="ARBA" id="ARBA00022723"/>
    </source>
</evidence>
<dbReference type="PANTHER" id="PTHR11347">
    <property type="entry name" value="CYCLIC NUCLEOTIDE PHOSPHODIESTERASE"/>
    <property type="match status" value="1"/>
</dbReference>
<evidence type="ECO:0000313" key="12">
    <source>
        <dbReference type="EMBL" id="KOX72731.1"/>
    </source>
</evidence>
<keyword evidence="3 8" id="KW-0479">Metal-binding</keyword>
<dbReference type="InterPro" id="IPR029016">
    <property type="entry name" value="GAF-like_dom_sf"/>
</dbReference>
<feature type="compositionally biased region" description="Polar residues" evidence="10">
    <location>
        <begin position="32"/>
        <end position="41"/>
    </location>
</feature>
<feature type="region of interest" description="Disordered" evidence="10">
    <location>
        <begin position="158"/>
        <end position="177"/>
    </location>
</feature>
<keyword evidence="5 9" id="KW-0378">Hydrolase</keyword>
<dbReference type="Pfam" id="PF01590">
    <property type="entry name" value="GAF"/>
    <property type="match status" value="2"/>
</dbReference>
<dbReference type="GO" id="GO:0007165">
    <property type="term" value="P:signal transduction"/>
    <property type="evidence" value="ECO:0007669"/>
    <property type="project" value="InterPro"/>
</dbReference>
<gene>
    <name evidence="12" type="ORF">WN51_00671</name>
</gene>
<name>A0A0N0BF29_9HYME</name>
<comment type="cofactor">
    <cofactor evidence="9">
        <name>a divalent metal cation</name>
        <dbReference type="ChEBI" id="CHEBI:60240"/>
    </cofactor>
    <text evidence="9">Binds 2 divalent metal cations per subunit. Site 1 may preferentially bind zinc ions, while site 2 has a preference for magnesium and/or manganese ions.</text>
</comment>
<dbReference type="InterPro" id="IPR023174">
    <property type="entry name" value="PDEase_CS"/>
</dbReference>
<accession>A0A0N0BF29</accession>
<dbReference type="EC" id="3.1.4.-" evidence="9"/>
<dbReference type="InterPro" id="IPR003607">
    <property type="entry name" value="HD/PDEase_dom"/>
</dbReference>
<dbReference type="PROSITE" id="PS00126">
    <property type="entry name" value="PDEASE_I_1"/>
    <property type="match status" value="1"/>
</dbReference>
<evidence type="ECO:0000256" key="2">
    <source>
        <dbReference type="ARBA" id="ARBA00022535"/>
    </source>
</evidence>
<dbReference type="Gene3D" id="3.30.450.40">
    <property type="match status" value="2"/>
</dbReference>
<evidence type="ECO:0000313" key="13">
    <source>
        <dbReference type="Proteomes" id="UP000053105"/>
    </source>
</evidence>
<keyword evidence="13" id="KW-1185">Reference proteome</keyword>
<dbReference type="OrthoDB" id="74705at2759"/>
<dbReference type="SMART" id="SM00471">
    <property type="entry name" value="HDc"/>
    <property type="match status" value="1"/>
</dbReference>
<feature type="active site" description="Proton donor" evidence="6">
    <location>
        <position position="746"/>
    </location>
</feature>
<dbReference type="GO" id="GO:0047555">
    <property type="term" value="F:3',5'-cyclic-GMP phosphodiesterase activity"/>
    <property type="evidence" value="ECO:0007669"/>
    <property type="project" value="UniProtKB-ARBA"/>
</dbReference>
<dbReference type="SUPFAM" id="SSF109604">
    <property type="entry name" value="HD-domain/PDEase-like"/>
    <property type="match status" value="1"/>
</dbReference>
<feature type="binding site" evidence="8">
    <location>
        <position position="787"/>
    </location>
    <ligand>
        <name>Zn(2+)</name>
        <dbReference type="ChEBI" id="CHEBI:29105"/>
        <label>1</label>
    </ligand>
</feature>
<feature type="compositionally biased region" description="Polar residues" evidence="10">
    <location>
        <begin position="158"/>
        <end position="167"/>
    </location>
</feature>
<dbReference type="InterPro" id="IPR003018">
    <property type="entry name" value="GAF"/>
</dbReference>
<dbReference type="Proteomes" id="UP000053105">
    <property type="component" value="Unassembled WGS sequence"/>
</dbReference>
<evidence type="ECO:0000256" key="1">
    <source>
        <dbReference type="ARBA" id="ARBA00007648"/>
    </source>
</evidence>
<feature type="binding site" evidence="7">
    <location>
        <position position="897"/>
    </location>
    <ligand>
        <name>AMP</name>
        <dbReference type="ChEBI" id="CHEBI:456215"/>
    </ligand>
</feature>
<evidence type="ECO:0000259" key="11">
    <source>
        <dbReference type="PROSITE" id="PS51845"/>
    </source>
</evidence>
<dbReference type="InterPro" id="IPR036971">
    <property type="entry name" value="PDEase_catalytic_dom_sf"/>
</dbReference>
<evidence type="ECO:0000256" key="10">
    <source>
        <dbReference type="SAM" id="MobiDB-lite"/>
    </source>
</evidence>
<feature type="binding site" evidence="7">
    <location>
        <position position="950"/>
    </location>
    <ligand>
        <name>AMP</name>
        <dbReference type="ChEBI" id="CHEBI:456215"/>
    </ligand>
</feature>
<feature type="binding site" evidence="8">
    <location>
        <position position="787"/>
    </location>
    <ligand>
        <name>Zn(2+)</name>
        <dbReference type="ChEBI" id="CHEBI:29105"/>
        <label>2</label>
    </ligand>
</feature>
<dbReference type="CDD" id="cd00077">
    <property type="entry name" value="HDc"/>
    <property type="match status" value="1"/>
</dbReference>
<dbReference type="PRINTS" id="PR00387">
    <property type="entry name" value="PDIESTERASE1"/>
</dbReference>
<feature type="binding site" evidence="8">
    <location>
        <position position="786"/>
    </location>
    <ligand>
        <name>Zn(2+)</name>
        <dbReference type="ChEBI" id="CHEBI:29105"/>
        <label>1</label>
    </ligand>
</feature>
<dbReference type="FunFam" id="1.10.1300.10:FF:000003">
    <property type="entry name" value="Phosphodiesterase"/>
    <property type="match status" value="1"/>
</dbReference>
<dbReference type="SUPFAM" id="SSF55781">
    <property type="entry name" value="GAF domain-like"/>
    <property type="match status" value="2"/>
</dbReference>
<dbReference type="SMART" id="SM00065">
    <property type="entry name" value="GAF"/>
    <property type="match status" value="2"/>
</dbReference>
<keyword evidence="4" id="KW-0677">Repeat</keyword>
<keyword evidence="2" id="KW-0140">cGMP</keyword>
<sequence>MESEDEVDEELPEVKRTEVNRNDNLEGFETMKISTKPMSSKTAERSECNLVRSPNPEEPEPAVPWKDPGKTRTQEESKLPISISIKTDAKDSEIVLKDRLCRSKRITCQDTIHEYDEDDGLTMEKVGRYLEAHPDAAEAWFRENASLELRQRIQGTTVAQAKSTSKNVHQEESLLSRSKRNSVTSDLFQSWLASSSPAKRSKSPSRTYSSLVGRREELNRLDESDLFMELIRDVANELDINVLCHKILVNVGLLTHADRGSLFLAKGPLEDRYLVAKLFDVTQDTELEEAVQRAKNEEIKIPFGVGIAGYVAQTKEIINIKDAYKDPRFNSSIDMRTGYKTTLILSMPICNYEGDVIGVAQIINKTNGSNEFTDRDVEVFQRYLTFCGIGIQNAQLFELSVQEYRRNQILLNLARNIFEEQNNLECLVTKIMTEAKELLKCERCAVYLLDLDCGEAGHLEKIVERPGKSTQETRKPLSRREVSDTGNVLLEFSNNIEMEDIFQQHALNDTNKFTMIFEMDNETQEAKVYRPSGSDLSNPLGQIARYVAATGQILNIGDVTTWLKKDVVQAGSEPIKSILCMPIVNGQRTVIGVAQLINKIKNQKIQELPSILMQQDNGTSFTDSDVSIFEAFAIFCGLGIHNTQMYESACKLMAKQKVALECLSYHATASNDDTLRLTSETIPSAESYNLYSFTFIDFDLTDEDTCRATIRMFKQCDLIQKFHIPYEVLCRWILSVKKNYRPVKYHNWRHALNVAQTMFAMLKTGKMEQFMTDLEILGLLVACLCHDLDHRGTNNAFQMKTESPLAILYSTSTMEHHHFDQCVMILNSDSNNIFQNLSMEDYRKVMKVVESAILSTDLAVYFKKKNKFMELIDEGEFDWQSEEKKELLCGMMMTACDVSAIAKPWEVQHRVAKLVADEFFDQGDLERLQLNQQPVAMMDRERKDELPQMQVGFIDVICLPLYKVLSDTFPWIMPLYEGTMENKKHWQDLAEKVEMGLTWIDRDTIDEPVEEFVSYEPKDIEFTVTTLNCAHVDRKEAAEKSTLGRFTSLRKGGRTLTKGVRHRISRSLYARSTPEDAAKSKALIPDRKSRNKLCLLI</sequence>
<feature type="compositionally biased region" description="Basic and acidic residues" evidence="10">
    <location>
        <begin position="67"/>
        <end position="78"/>
    </location>
</feature>
<feature type="binding site" evidence="8">
    <location>
        <position position="897"/>
    </location>
    <ligand>
        <name>Zn(2+)</name>
        <dbReference type="ChEBI" id="CHEBI:29105"/>
        <label>1</label>
    </ligand>
</feature>
<organism evidence="12 13">
    <name type="scientific">Melipona quadrifasciata</name>
    <dbReference type="NCBI Taxonomy" id="166423"/>
    <lineage>
        <taxon>Eukaryota</taxon>
        <taxon>Metazoa</taxon>
        <taxon>Ecdysozoa</taxon>
        <taxon>Arthropoda</taxon>
        <taxon>Hexapoda</taxon>
        <taxon>Insecta</taxon>
        <taxon>Pterygota</taxon>
        <taxon>Neoptera</taxon>
        <taxon>Endopterygota</taxon>
        <taxon>Hymenoptera</taxon>
        <taxon>Apocrita</taxon>
        <taxon>Aculeata</taxon>
        <taxon>Apoidea</taxon>
        <taxon>Anthophila</taxon>
        <taxon>Apidae</taxon>
        <taxon>Melipona</taxon>
    </lineage>
</organism>
<dbReference type="GO" id="GO:0046068">
    <property type="term" value="P:cGMP metabolic process"/>
    <property type="evidence" value="ECO:0007669"/>
    <property type="project" value="UniProtKB-ARBA"/>
</dbReference>
<dbReference type="GO" id="GO:0046872">
    <property type="term" value="F:metal ion binding"/>
    <property type="evidence" value="ECO:0007669"/>
    <property type="project" value="UniProtKB-KW"/>
</dbReference>
<dbReference type="InterPro" id="IPR002073">
    <property type="entry name" value="PDEase_catalytic_dom"/>
</dbReference>
<reference evidence="12 13" key="1">
    <citation type="submission" date="2015-07" db="EMBL/GenBank/DDBJ databases">
        <title>The genome of Melipona quadrifasciata.</title>
        <authorList>
            <person name="Pan H."/>
            <person name="Kapheim K."/>
        </authorList>
    </citation>
    <scope>NUCLEOTIDE SEQUENCE [LARGE SCALE GENOMIC DNA]</scope>
    <source>
        <strain evidence="12">0111107301</strain>
        <tissue evidence="12">Whole body</tissue>
    </source>
</reference>
<dbReference type="Pfam" id="PF00233">
    <property type="entry name" value="PDEase_I"/>
    <property type="match status" value="1"/>
</dbReference>